<dbReference type="Gene3D" id="3.40.50.720">
    <property type="entry name" value="NAD(P)-binding Rossmann-like Domain"/>
    <property type="match status" value="1"/>
</dbReference>
<reference evidence="4 5" key="1">
    <citation type="submission" date="2019-03" db="EMBL/GenBank/DDBJ databases">
        <title>This is whole genome sequence of Paenibacillus sp MS74 strain.</title>
        <authorList>
            <person name="Trinh H.N."/>
        </authorList>
    </citation>
    <scope>NUCLEOTIDE SEQUENCE [LARGE SCALE GENOMIC DNA]</scope>
    <source>
        <strain evidence="4 5">MS74</strain>
    </source>
</reference>
<accession>A0A4R5KZ70</accession>
<dbReference type="InterPro" id="IPR051317">
    <property type="entry name" value="Gfo/Idh/MocA_oxidoreduct"/>
</dbReference>
<dbReference type="PANTHER" id="PTHR43708">
    <property type="entry name" value="CONSERVED EXPRESSED OXIDOREDUCTASE (EUROFUNG)"/>
    <property type="match status" value="1"/>
</dbReference>
<evidence type="ECO:0000313" key="4">
    <source>
        <dbReference type="EMBL" id="TDG00933.1"/>
    </source>
</evidence>
<dbReference type="Proteomes" id="UP000295636">
    <property type="component" value="Unassembled WGS sequence"/>
</dbReference>
<gene>
    <name evidence="4" type="ORF">E1757_00565</name>
</gene>
<evidence type="ECO:0000313" key="5">
    <source>
        <dbReference type="Proteomes" id="UP000295636"/>
    </source>
</evidence>
<sequence length="362" mass="40281">MSKPMQFSIIGGGGFRSAFFLRIAQALPDRFQVSGMVVRDEEAGRELERTWNVSTYRTLDSMLERERPDFVVVSVKAAACPGYLFELAERGIPTLAETPPAPDLEGLLALHELTRRGARIQVAEQYHFQPVHAAQLAMIDGGMIGEVTQATVSVSHGYHGMNMIRKLLGVGFEEAKIRAMRFESPWVSGPNRQGPPVEEKIVTSKREIGWVDFGEKLGIYDFTSDQHRSWIRSNHISARGVRGEIFDDHVKMLADFATPVQLDIKRINRGENGNLEGHFLRGIMAGERWMYDNPFTPARLFDDEIAIATSLSKMGEYAAGGPGFYGLPDASQDHYLGLLLAQAIETGETVTAVRQPWSELQA</sequence>
<evidence type="ECO:0000259" key="3">
    <source>
        <dbReference type="Pfam" id="PF01408"/>
    </source>
</evidence>
<keyword evidence="5" id="KW-1185">Reference proteome</keyword>
<proteinExistence type="inferred from homology"/>
<dbReference type="OrthoDB" id="9772350at2"/>
<dbReference type="EMBL" id="SMRT01000001">
    <property type="protein sequence ID" value="TDG00933.1"/>
    <property type="molecule type" value="Genomic_DNA"/>
</dbReference>
<feature type="domain" description="Gfo/Idh/MocA-like oxidoreductase N-terminal" evidence="3">
    <location>
        <begin position="6"/>
        <end position="116"/>
    </location>
</feature>
<comment type="similarity">
    <text evidence="1">Belongs to the Gfo/Idh/MocA family.</text>
</comment>
<dbReference type="AlphaFoldDB" id="A0A4R5KZ70"/>
<comment type="caution">
    <text evidence="4">The sequence shown here is derived from an EMBL/GenBank/DDBJ whole genome shotgun (WGS) entry which is preliminary data.</text>
</comment>
<dbReference type="InterPro" id="IPR036291">
    <property type="entry name" value="NAD(P)-bd_dom_sf"/>
</dbReference>
<evidence type="ECO:0000256" key="2">
    <source>
        <dbReference type="ARBA" id="ARBA00023002"/>
    </source>
</evidence>
<dbReference type="SUPFAM" id="SSF51735">
    <property type="entry name" value="NAD(P)-binding Rossmann-fold domains"/>
    <property type="match status" value="1"/>
</dbReference>
<dbReference type="PANTHER" id="PTHR43708:SF5">
    <property type="entry name" value="CONSERVED EXPRESSED OXIDOREDUCTASE (EUROFUNG)-RELATED"/>
    <property type="match status" value="1"/>
</dbReference>
<dbReference type="GO" id="GO:0016491">
    <property type="term" value="F:oxidoreductase activity"/>
    <property type="evidence" value="ECO:0007669"/>
    <property type="project" value="UniProtKB-KW"/>
</dbReference>
<dbReference type="Pfam" id="PF01408">
    <property type="entry name" value="GFO_IDH_MocA"/>
    <property type="match status" value="1"/>
</dbReference>
<name>A0A4R5KZ70_9BACL</name>
<dbReference type="InterPro" id="IPR000683">
    <property type="entry name" value="Gfo/Idh/MocA-like_OxRdtase_N"/>
</dbReference>
<organism evidence="4 5">
    <name type="scientific">Paenibacillus piri</name>
    <dbReference type="NCBI Taxonomy" id="2547395"/>
    <lineage>
        <taxon>Bacteria</taxon>
        <taxon>Bacillati</taxon>
        <taxon>Bacillota</taxon>
        <taxon>Bacilli</taxon>
        <taxon>Bacillales</taxon>
        <taxon>Paenibacillaceae</taxon>
        <taxon>Paenibacillus</taxon>
    </lineage>
</organism>
<dbReference type="RefSeq" id="WP_133225643.1">
    <property type="nucleotide sequence ID" value="NZ_SMRT01000001.1"/>
</dbReference>
<evidence type="ECO:0000256" key="1">
    <source>
        <dbReference type="ARBA" id="ARBA00010928"/>
    </source>
</evidence>
<dbReference type="GO" id="GO:0000166">
    <property type="term" value="F:nucleotide binding"/>
    <property type="evidence" value="ECO:0007669"/>
    <property type="project" value="InterPro"/>
</dbReference>
<protein>
    <submittedName>
        <fullName evidence="4">Gfo/Idh/MocA family oxidoreductase</fullName>
    </submittedName>
</protein>
<keyword evidence="2" id="KW-0560">Oxidoreductase</keyword>